<dbReference type="SUPFAM" id="SSF57667">
    <property type="entry name" value="beta-beta-alpha zinc fingers"/>
    <property type="match status" value="1"/>
</dbReference>
<dbReference type="GO" id="GO:0006260">
    <property type="term" value="P:DNA replication"/>
    <property type="evidence" value="ECO:0007669"/>
    <property type="project" value="TreeGrafter"/>
</dbReference>
<dbReference type="PANTHER" id="PTHR12805">
    <property type="entry name" value="KIN17 KIN, ANTIGENIC DETERMINANT OF RECA PROTEIN HOMOLOG"/>
    <property type="match status" value="1"/>
</dbReference>
<dbReference type="Gene3D" id="1.10.10.2030">
    <property type="entry name" value="DNA/RNA-binding protein Kin17, conserved domain"/>
    <property type="match status" value="1"/>
</dbReference>
<evidence type="ECO:0000256" key="5">
    <source>
        <dbReference type="SAM" id="MobiDB-lite"/>
    </source>
</evidence>
<feature type="domain" description="DNA/RNA-binding protein Kin17 WH-like" evidence="6">
    <location>
        <begin position="37"/>
        <end position="163"/>
    </location>
</feature>
<evidence type="ECO:0000259" key="6">
    <source>
        <dbReference type="SMART" id="SM01253"/>
    </source>
</evidence>
<dbReference type="OrthoDB" id="10266249at2759"/>
<dbReference type="InterPro" id="IPR038254">
    <property type="entry name" value="KIN17_WH-like_sf"/>
</dbReference>
<feature type="non-terminal residue" evidence="7">
    <location>
        <position position="169"/>
    </location>
</feature>
<dbReference type="GO" id="GO:0005634">
    <property type="term" value="C:nucleus"/>
    <property type="evidence" value="ECO:0007669"/>
    <property type="project" value="TreeGrafter"/>
</dbReference>
<gene>
    <name evidence="7" type="ORF">BDK51DRAFT_4233</name>
</gene>
<name>A0A4P9WEP8_9FUNG</name>
<sequence length="169" mass="20063">LQAKGLQKLRWYCQMCEKQCRDENGFKCHCASESHQRQMQLFAETPEKYMSMYSQEFSEDFMKLLSRRYGTRRVHANLVYQEYISDRDHLHMNSTKWDSLSEFVKHLGREGLCEVDETPKGWFMKWIDRSPEALAKQEAILKKERAEKTEEEREQKALAEQIEKATAAA</sequence>
<dbReference type="FunFam" id="1.10.10.2030:FF:000001">
    <property type="entry name" value="DNA/RNA-binding protein KIN17, putative"/>
    <property type="match status" value="1"/>
</dbReference>
<dbReference type="InterPro" id="IPR036236">
    <property type="entry name" value="Znf_C2H2_sf"/>
</dbReference>
<dbReference type="InterPro" id="IPR019447">
    <property type="entry name" value="DNA/RNA-bd_Kin17_WH-like_dom"/>
</dbReference>
<accession>A0A4P9WEP8</accession>
<dbReference type="PANTHER" id="PTHR12805:SF0">
    <property type="entry name" value="DNA_RNA-BINDING PROTEIN KIN17"/>
    <property type="match status" value="1"/>
</dbReference>
<reference evidence="8" key="1">
    <citation type="journal article" date="2018" name="Nat. Microbiol.">
        <title>Leveraging single-cell genomics to expand the fungal tree of life.</title>
        <authorList>
            <person name="Ahrendt S.R."/>
            <person name="Quandt C.A."/>
            <person name="Ciobanu D."/>
            <person name="Clum A."/>
            <person name="Salamov A."/>
            <person name="Andreopoulos B."/>
            <person name="Cheng J.F."/>
            <person name="Woyke T."/>
            <person name="Pelin A."/>
            <person name="Henrissat B."/>
            <person name="Reynolds N.K."/>
            <person name="Benny G.L."/>
            <person name="Smith M.E."/>
            <person name="James T.Y."/>
            <person name="Grigoriev I.V."/>
        </authorList>
    </citation>
    <scope>NUCLEOTIDE SEQUENCE [LARGE SCALE GENOMIC DNA]</scope>
</reference>
<evidence type="ECO:0000256" key="2">
    <source>
        <dbReference type="ARBA" id="ARBA00022723"/>
    </source>
</evidence>
<keyword evidence="8" id="KW-1185">Reference proteome</keyword>
<evidence type="ECO:0000256" key="1">
    <source>
        <dbReference type="ARBA" id="ARBA00008517"/>
    </source>
</evidence>
<proteinExistence type="inferred from homology"/>
<dbReference type="InterPro" id="IPR037321">
    <property type="entry name" value="KIN17-like"/>
</dbReference>
<dbReference type="Pfam" id="PF25095">
    <property type="entry name" value="C2H2-zf_KIN17"/>
    <property type="match status" value="1"/>
</dbReference>
<dbReference type="GO" id="GO:0003690">
    <property type="term" value="F:double-stranded DNA binding"/>
    <property type="evidence" value="ECO:0007669"/>
    <property type="project" value="TreeGrafter"/>
</dbReference>
<evidence type="ECO:0000313" key="7">
    <source>
        <dbReference type="EMBL" id="RKO91199.1"/>
    </source>
</evidence>
<feature type="non-terminal residue" evidence="7">
    <location>
        <position position="1"/>
    </location>
</feature>
<evidence type="ECO:0000256" key="4">
    <source>
        <dbReference type="ARBA" id="ARBA00022833"/>
    </source>
</evidence>
<dbReference type="Pfam" id="PF10357">
    <property type="entry name" value="WH_KIN17"/>
    <property type="match status" value="1"/>
</dbReference>
<dbReference type="InterPro" id="IPR056767">
    <property type="entry name" value="C2H2-Znf_KIN17"/>
</dbReference>
<dbReference type="Proteomes" id="UP000269721">
    <property type="component" value="Unassembled WGS sequence"/>
</dbReference>
<feature type="region of interest" description="Disordered" evidence="5">
    <location>
        <begin position="144"/>
        <end position="169"/>
    </location>
</feature>
<dbReference type="AlphaFoldDB" id="A0A4P9WEP8"/>
<comment type="similarity">
    <text evidence="1">Belongs to the KIN17 family.</text>
</comment>
<protein>
    <submittedName>
        <fullName evidence="7">Domain of Kin17 curved DNA-binding protein-domain-containing protein</fullName>
    </submittedName>
</protein>
<evidence type="ECO:0000256" key="3">
    <source>
        <dbReference type="ARBA" id="ARBA00022771"/>
    </source>
</evidence>
<dbReference type="GO" id="GO:0006974">
    <property type="term" value="P:DNA damage response"/>
    <property type="evidence" value="ECO:0007669"/>
    <property type="project" value="TreeGrafter"/>
</dbReference>
<dbReference type="GO" id="GO:0008270">
    <property type="term" value="F:zinc ion binding"/>
    <property type="evidence" value="ECO:0007669"/>
    <property type="project" value="UniProtKB-KW"/>
</dbReference>
<dbReference type="SMART" id="SM01253">
    <property type="entry name" value="Kin17_mid"/>
    <property type="match status" value="1"/>
</dbReference>
<dbReference type="EMBL" id="KZ995185">
    <property type="protein sequence ID" value="RKO91199.1"/>
    <property type="molecule type" value="Genomic_DNA"/>
</dbReference>
<evidence type="ECO:0000313" key="8">
    <source>
        <dbReference type="Proteomes" id="UP000269721"/>
    </source>
</evidence>
<keyword evidence="3" id="KW-0863">Zinc-finger</keyword>
<feature type="compositionally biased region" description="Basic and acidic residues" evidence="5">
    <location>
        <begin position="144"/>
        <end position="163"/>
    </location>
</feature>
<organism evidence="7 8">
    <name type="scientific">Blyttiomyces helicus</name>
    <dbReference type="NCBI Taxonomy" id="388810"/>
    <lineage>
        <taxon>Eukaryota</taxon>
        <taxon>Fungi</taxon>
        <taxon>Fungi incertae sedis</taxon>
        <taxon>Chytridiomycota</taxon>
        <taxon>Chytridiomycota incertae sedis</taxon>
        <taxon>Chytridiomycetes</taxon>
        <taxon>Chytridiomycetes incertae sedis</taxon>
        <taxon>Blyttiomyces</taxon>
    </lineage>
</organism>
<keyword evidence="7" id="KW-0238">DNA-binding</keyword>
<keyword evidence="2" id="KW-0479">Metal-binding</keyword>
<keyword evidence="4" id="KW-0862">Zinc</keyword>